<dbReference type="Gene3D" id="3.40.50.1820">
    <property type="entry name" value="alpha/beta hydrolase"/>
    <property type="match status" value="1"/>
</dbReference>
<sequence length="275" mass="31506">MFVKQDSDNSTYKPGLDIKHKSIYSEILREDRDIYLYENSSAGSSVKDHSPGYGLIVLDGQDLLQLVTGELKEVAGEENVVVVGLGNKGSRVRDYTPTSVSESPFLDKESLASTGGGNLFAQYLEKELCPWLHQTYPKIKKWGIAGHSLGGLEVVNILLKQMYLFQYYICIEPSLWYDEHNLLDEAKLLLADDRYNHVCFFLAVADSVGKHLSVPEIREDHSKKGDIIRPNIEFADYLKGLKDKIYFQWKYYPEENHFSLLEPAFRDALLWMFHK</sequence>
<dbReference type="PANTHER" id="PTHR40841">
    <property type="entry name" value="SIDEROPHORE TRIACETYLFUSARININE C ESTERASE"/>
    <property type="match status" value="1"/>
</dbReference>
<comment type="similarity">
    <text evidence="1">Belongs to the esterase D family.</text>
</comment>
<dbReference type="Pfam" id="PF00756">
    <property type="entry name" value="Esterase"/>
    <property type="match status" value="1"/>
</dbReference>
<evidence type="ECO:0000313" key="3">
    <source>
        <dbReference type="EMBL" id="PWG82209.1"/>
    </source>
</evidence>
<dbReference type="GO" id="GO:0016788">
    <property type="term" value="F:hydrolase activity, acting on ester bonds"/>
    <property type="evidence" value="ECO:0007669"/>
    <property type="project" value="TreeGrafter"/>
</dbReference>
<evidence type="ECO:0000313" key="4">
    <source>
        <dbReference type="Proteomes" id="UP000245647"/>
    </source>
</evidence>
<accession>A0A2U2PM01</accession>
<dbReference type="InterPro" id="IPR000801">
    <property type="entry name" value="Esterase-like"/>
</dbReference>
<dbReference type="Proteomes" id="UP000245647">
    <property type="component" value="Unassembled WGS sequence"/>
</dbReference>
<dbReference type="SUPFAM" id="SSF53474">
    <property type="entry name" value="alpha/beta-Hydrolases"/>
    <property type="match status" value="1"/>
</dbReference>
<keyword evidence="4" id="KW-1185">Reference proteome</keyword>
<evidence type="ECO:0008006" key="5">
    <source>
        <dbReference type="Google" id="ProtNLM"/>
    </source>
</evidence>
<dbReference type="InterPro" id="IPR052558">
    <property type="entry name" value="Siderophore_Hydrolase_D"/>
</dbReference>
<organism evidence="3 4">
    <name type="scientific">Pararcticibacter amylolyticus</name>
    <dbReference type="NCBI Taxonomy" id="2173175"/>
    <lineage>
        <taxon>Bacteria</taxon>
        <taxon>Pseudomonadati</taxon>
        <taxon>Bacteroidota</taxon>
        <taxon>Sphingobacteriia</taxon>
        <taxon>Sphingobacteriales</taxon>
        <taxon>Sphingobacteriaceae</taxon>
        <taxon>Pararcticibacter</taxon>
    </lineage>
</organism>
<dbReference type="EMBL" id="QEAS01000002">
    <property type="protein sequence ID" value="PWG82209.1"/>
    <property type="molecule type" value="Genomic_DNA"/>
</dbReference>
<name>A0A2U2PM01_9SPHI</name>
<protein>
    <recommendedName>
        <fullName evidence="5">Esterase</fullName>
    </recommendedName>
</protein>
<keyword evidence="2" id="KW-0378">Hydrolase</keyword>
<evidence type="ECO:0000256" key="2">
    <source>
        <dbReference type="ARBA" id="ARBA00022801"/>
    </source>
</evidence>
<dbReference type="PANTHER" id="PTHR40841:SF2">
    <property type="entry name" value="SIDEROPHORE-DEGRADING ESTERASE (EUROFUNG)"/>
    <property type="match status" value="1"/>
</dbReference>
<proteinExistence type="inferred from homology"/>
<dbReference type="AlphaFoldDB" id="A0A2U2PM01"/>
<gene>
    <name evidence="3" type="ORF">DDR33_04130</name>
</gene>
<reference evidence="3 4" key="1">
    <citation type="submission" date="2018-04" db="EMBL/GenBank/DDBJ databases">
        <title>Pedobacter chongqingensis sp. nov., isolated from a rottenly hemp rope.</title>
        <authorList>
            <person name="Cai Y."/>
        </authorList>
    </citation>
    <scope>NUCLEOTIDE SEQUENCE [LARGE SCALE GENOMIC DNA]</scope>
    <source>
        <strain evidence="3 4">FJ4-8</strain>
    </source>
</reference>
<dbReference type="InterPro" id="IPR029058">
    <property type="entry name" value="AB_hydrolase_fold"/>
</dbReference>
<comment type="caution">
    <text evidence="3">The sequence shown here is derived from an EMBL/GenBank/DDBJ whole genome shotgun (WGS) entry which is preliminary data.</text>
</comment>
<evidence type="ECO:0000256" key="1">
    <source>
        <dbReference type="ARBA" id="ARBA00005622"/>
    </source>
</evidence>